<feature type="chain" id="PRO_5032621400" description="Ice-binding protein C-terminal domain-containing protein" evidence="1">
    <location>
        <begin position="26"/>
        <end position="221"/>
    </location>
</feature>
<keyword evidence="1" id="KW-0732">Signal</keyword>
<evidence type="ECO:0000313" key="4">
    <source>
        <dbReference type="Proteomes" id="UP000562027"/>
    </source>
</evidence>
<evidence type="ECO:0000259" key="2">
    <source>
        <dbReference type="Pfam" id="PF07589"/>
    </source>
</evidence>
<keyword evidence="4" id="KW-1185">Reference proteome</keyword>
<proteinExistence type="predicted"/>
<comment type="caution">
    <text evidence="3">The sequence shown here is derived from an EMBL/GenBank/DDBJ whole genome shotgun (WGS) entry which is preliminary data.</text>
</comment>
<feature type="domain" description="Ice-binding protein C-terminal" evidence="2">
    <location>
        <begin position="197"/>
        <end position="220"/>
    </location>
</feature>
<dbReference type="RefSeq" id="WP_184299487.1">
    <property type="nucleotide sequence ID" value="NZ_JACHLP010000004.1"/>
</dbReference>
<protein>
    <recommendedName>
        <fullName evidence="2">Ice-binding protein C-terminal domain-containing protein</fullName>
    </recommendedName>
</protein>
<dbReference type="EMBL" id="JACHLP010000004">
    <property type="protein sequence ID" value="MBB4843853.1"/>
    <property type="molecule type" value="Genomic_DNA"/>
</dbReference>
<name>A0A840LAW6_9BURK</name>
<dbReference type="InterPro" id="IPR013424">
    <property type="entry name" value="Ice-binding_C"/>
</dbReference>
<organism evidence="3 4">
    <name type="scientific">Roseateles oligotrophus</name>
    <dbReference type="NCBI Taxonomy" id="1769250"/>
    <lineage>
        <taxon>Bacteria</taxon>
        <taxon>Pseudomonadati</taxon>
        <taxon>Pseudomonadota</taxon>
        <taxon>Betaproteobacteria</taxon>
        <taxon>Burkholderiales</taxon>
        <taxon>Sphaerotilaceae</taxon>
        <taxon>Roseateles</taxon>
    </lineage>
</organism>
<sequence length="221" mass="23081">MPRSLPIKRLTLLAAGLALASQAGAATVLTFPSANSCSAQIDGYGALQACTNGSHINQAVGDAAGIDVQYTDVNQSAPTSLLWWDGGYNQLPSALWASGGDASSHARITLLALPGSSITLGGFDLGAWPNTSRGSNLHVYEVGGPDLYNGAVTIGQQPSNLSTHFGFAATSNKGWVIEWWNSAYNVGLNNLSYEVSAVPEPQSWLLLLGGLGLLARLRRRG</sequence>
<dbReference type="Proteomes" id="UP000562027">
    <property type="component" value="Unassembled WGS sequence"/>
</dbReference>
<dbReference type="NCBIfam" id="TIGR02595">
    <property type="entry name" value="PEP_CTERM"/>
    <property type="match status" value="1"/>
</dbReference>
<reference evidence="3 4" key="1">
    <citation type="submission" date="2020-08" db="EMBL/GenBank/DDBJ databases">
        <title>Functional genomics of gut bacteria from endangered species of beetles.</title>
        <authorList>
            <person name="Carlos-Shanley C."/>
        </authorList>
    </citation>
    <scope>NUCLEOTIDE SEQUENCE [LARGE SCALE GENOMIC DNA]</scope>
    <source>
        <strain evidence="3 4">S00239</strain>
    </source>
</reference>
<dbReference type="Pfam" id="PF07589">
    <property type="entry name" value="PEP-CTERM"/>
    <property type="match status" value="1"/>
</dbReference>
<accession>A0A840LAW6</accession>
<feature type="signal peptide" evidence="1">
    <location>
        <begin position="1"/>
        <end position="25"/>
    </location>
</feature>
<evidence type="ECO:0000256" key="1">
    <source>
        <dbReference type="SAM" id="SignalP"/>
    </source>
</evidence>
<evidence type="ECO:0000313" key="3">
    <source>
        <dbReference type="EMBL" id="MBB4843853.1"/>
    </source>
</evidence>
<gene>
    <name evidence="3" type="ORF">HNP55_002376</name>
</gene>
<dbReference type="AlphaFoldDB" id="A0A840LAW6"/>